<dbReference type="Ensembl" id="ENSSRHT00000072949.1">
    <property type="protein sequence ID" value="ENSSRHP00000071016.1"/>
    <property type="gene ID" value="ENSSRHG00000035316.1"/>
</dbReference>
<dbReference type="GO" id="GO:0005615">
    <property type="term" value="C:extracellular space"/>
    <property type="evidence" value="ECO:0007669"/>
    <property type="project" value="TreeGrafter"/>
</dbReference>
<dbReference type="PANTHER" id="PTHR10559:SF18">
    <property type="entry name" value="TRANSCOBALAMIN II"/>
    <property type="match status" value="1"/>
</dbReference>
<dbReference type="Gene3D" id="2.170.130.30">
    <property type="match status" value="1"/>
</dbReference>
<reference evidence="2" key="2">
    <citation type="submission" date="2025-09" db="UniProtKB">
        <authorList>
            <consortium name="Ensembl"/>
        </authorList>
    </citation>
    <scope>IDENTIFICATION</scope>
</reference>
<evidence type="ECO:0000256" key="1">
    <source>
        <dbReference type="SAM" id="SignalP"/>
    </source>
</evidence>
<proteinExistence type="predicted"/>
<accession>A0A673L1Y7</accession>
<dbReference type="Proteomes" id="UP000472270">
    <property type="component" value="Unassembled WGS sequence"/>
</dbReference>
<evidence type="ECO:0000313" key="3">
    <source>
        <dbReference type="Proteomes" id="UP000472270"/>
    </source>
</evidence>
<organism evidence="2 3">
    <name type="scientific">Sinocyclocheilus rhinocerous</name>
    <dbReference type="NCBI Taxonomy" id="307959"/>
    <lineage>
        <taxon>Eukaryota</taxon>
        <taxon>Metazoa</taxon>
        <taxon>Chordata</taxon>
        <taxon>Craniata</taxon>
        <taxon>Vertebrata</taxon>
        <taxon>Euteleostomi</taxon>
        <taxon>Actinopterygii</taxon>
        <taxon>Neopterygii</taxon>
        <taxon>Teleostei</taxon>
        <taxon>Ostariophysi</taxon>
        <taxon>Cypriniformes</taxon>
        <taxon>Cyprinidae</taxon>
        <taxon>Cyprininae</taxon>
        <taxon>Sinocyclocheilus</taxon>
    </lineage>
</organism>
<name>A0A673L1Y7_9TELE</name>
<dbReference type="InterPro" id="IPR051588">
    <property type="entry name" value="Cobalamin_Transport"/>
</dbReference>
<evidence type="ECO:0000313" key="2">
    <source>
        <dbReference type="Ensembl" id="ENSSRHP00000071016.1"/>
    </source>
</evidence>
<keyword evidence="1" id="KW-0732">Signal</keyword>
<dbReference type="AlphaFoldDB" id="A0A673L1Y7"/>
<feature type="signal peptide" evidence="1">
    <location>
        <begin position="1"/>
        <end position="21"/>
    </location>
</feature>
<reference evidence="2" key="1">
    <citation type="submission" date="2025-08" db="UniProtKB">
        <authorList>
            <consortium name="Ensembl"/>
        </authorList>
    </citation>
    <scope>IDENTIFICATION</scope>
</reference>
<sequence length="135" mass="15033">MALTAISLLCFVALLPFPGLGLPADSGDLKQMYIKVTVTNHFANMDVSYPTTVSKGIPMFGVLNHLQDTNKSLNINKSFGIYLESVNGLAGSTENRTYWELLSKKYNSITRLNVGIGCYQPQKNENFIMNFTTWD</sequence>
<dbReference type="GO" id="GO:0031419">
    <property type="term" value="F:cobalamin binding"/>
    <property type="evidence" value="ECO:0007669"/>
    <property type="project" value="TreeGrafter"/>
</dbReference>
<dbReference type="GO" id="GO:0015889">
    <property type="term" value="P:cobalamin transport"/>
    <property type="evidence" value="ECO:0007669"/>
    <property type="project" value="TreeGrafter"/>
</dbReference>
<protein>
    <submittedName>
        <fullName evidence="2">Transcobalamin beta b</fullName>
    </submittedName>
</protein>
<keyword evidence="3" id="KW-1185">Reference proteome</keyword>
<feature type="chain" id="PRO_5025597514" evidence="1">
    <location>
        <begin position="22"/>
        <end position="135"/>
    </location>
</feature>
<dbReference type="PANTHER" id="PTHR10559">
    <property type="entry name" value="TRANSCOBALAMIN-1/GASTRIC INTRINSIC FACTOR"/>
    <property type="match status" value="1"/>
</dbReference>